<dbReference type="OrthoDB" id="5956547at2"/>
<dbReference type="AlphaFoldDB" id="A0A4Y5Z195"/>
<protein>
    <recommendedName>
        <fullName evidence="4">Secreted protein</fullName>
    </recommendedName>
</protein>
<gene>
    <name evidence="2" type="ORF">FIV34_07635</name>
</gene>
<proteinExistence type="predicted"/>
<dbReference type="RefSeq" id="WP_139981227.1">
    <property type="nucleotide sequence ID" value="NZ_CP041046.1"/>
</dbReference>
<keyword evidence="1" id="KW-0732">Signal</keyword>
<name>A0A4Y5Z195_9GAMM</name>
<organism evidence="2 3">
    <name type="scientific">Luteibacter pinisoli</name>
    <dbReference type="NCBI Taxonomy" id="2589080"/>
    <lineage>
        <taxon>Bacteria</taxon>
        <taxon>Pseudomonadati</taxon>
        <taxon>Pseudomonadota</taxon>
        <taxon>Gammaproteobacteria</taxon>
        <taxon>Lysobacterales</taxon>
        <taxon>Rhodanobacteraceae</taxon>
        <taxon>Luteibacter</taxon>
    </lineage>
</organism>
<dbReference type="EMBL" id="CP041046">
    <property type="protein sequence ID" value="QDE39080.1"/>
    <property type="molecule type" value="Genomic_DNA"/>
</dbReference>
<sequence>MGHFLARFMRRAACTSLVLFALFLACVPAQATPCAPCGNADTVQEHIVHAALAADDHTGNDDIDPTPSIEDNTVSLDDTFDVPPDHALPPVRTGAIRPAALMLAPHAHHHSFELRPPIA</sequence>
<evidence type="ECO:0000313" key="3">
    <source>
        <dbReference type="Proteomes" id="UP000316093"/>
    </source>
</evidence>
<feature type="chain" id="PRO_5021287681" description="Secreted protein" evidence="1">
    <location>
        <begin position="32"/>
        <end position="119"/>
    </location>
</feature>
<evidence type="ECO:0008006" key="4">
    <source>
        <dbReference type="Google" id="ProtNLM"/>
    </source>
</evidence>
<keyword evidence="3" id="KW-1185">Reference proteome</keyword>
<dbReference type="PROSITE" id="PS51257">
    <property type="entry name" value="PROKAR_LIPOPROTEIN"/>
    <property type="match status" value="1"/>
</dbReference>
<evidence type="ECO:0000256" key="1">
    <source>
        <dbReference type="SAM" id="SignalP"/>
    </source>
</evidence>
<feature type="signal peptide" evidence="1">
    <location>
        <begin position="1"/>
        <end position="31"/>
    </location>
</feature>
<accession>A0A4Y5Z195</accession>
<evidence type="ECO:0000313" key="2">
    <source>
        <dbReference type="EMBL" id="QDE39080.1"/>
    </source>
</evidence>
<dbReference type="KEGG" id="lpy:FIV34_07635"/>
<dbReference type="Proteomes" id="UP000316093">
    <property type="component" value="Chromosome"/>
</dbReference>
<reference evidence="2 3" key="1">
    <citation type="submission" date="2019-06" db="EMBL/GenBank/DDBJ databases">
        <title>A complete genome sequence for Luteibacter pinisoli MAH-14.</title>
        <authorList>
            <person name="Baltrus D.A."/>
        </authorList>
    </citation>
    <scope>NUCLEOTIDE SEQUENCE [LARGE SCALE GENOMIC DNA]</scope>
    <source>
        <strain evidence="2 3">MAH-14</strain>
    </source>
</reference>